<dbReference type="InterPro" id="IPR001763">
    <property type="entry name" value="Rhodanese-like_dom"/>
</dbReference>
<dbReference type="PANTHER" id="PTHR43629">
    <property type="entry name" value="PEPTIDYL-PROLYL CIS-TRANS ISOMERASE"/>
    <property type="match status" value="1"/>
</dbReference>
<feature type="domain" description="Rhodanese" evidence="3">
    <location>
        <begin position="224"/>
        <end position="316"/>
    </location>
</feature>
<proteinExistence type="predicted"/>
<name>A0A0C9RQM2_9CONI</name>
<evidence type="ECO:0000313" key="4">
    <source>
        <dbReference type="EMBL" id="JAG89386.1"/>
    </source>
</evidence>
<dbReference type="InterPro" id="IPR036873">
    <property type="entry name" value="Rhodanese-like_dom_sf"/>
</dbReference>
<dbReference type="SMART" id="SM00450">
    <property type="entry name" value="RHOD"/>
    <property type="match status" value="1"/>
</dbReference>
<keyword evidence="1" id="KW-0697">Rotamase</keyword>
<dbReference type="PROSITE" id="PS50206">
    <property type="entry name" value="RHODANESE_3"/>
    <property type="match status" value="1"/>
</dbReference>
<dbReference type="EMBL" id="GCHU01001695">
    <property type="protein sequence ID" value="JAG89386.1"/>
    <property type="molecule type" value="Transcribed_RNA"/>
</dbReference>
<protein>
    <submittedName>
        <fullName evidence="4">TSA: Wollemia nobilis Ref_Wollemi_Transcript_1710_1097 transcribed RNA sequence</fullName>
    </submittedName>
</protein>
<evidence type="ECO:0000259" key="2">
    <source>
        <dbReference type="PROSITE" id="PS50198"/>
    </source>
</evidence>
<dbReference type="Gene3D" id="3.10.50.40">
    <property type="match status" value="1"/>
</dbReference>
<feature type="domain" description="PpiC" evidence="2">
    <location>
        <begin position="110"/>
        <end position="200"/>
    </location>
</feature>
<evidence type="ECO:0000259" key="3">
    <source>
        <dbReference type="PROSITE" id="PS50206"/>
    </source>
</evidence>
<dbReference type="InterPro" id="IPR000297">
    <property type="entry name" value="PPIase_PpiC"/>
</dbReference>
<dbReference type="PROSITE" id="PS50198">
    <property type="entry name" value="PPIC_PPIASE_2"/>
    <property type="match status" value="1"/>
</dbReference>
<reference evidence="4" key="1">
    <citation type="submission" date="2015-02" db="EMBL/GenBank/DDBJ databases">
        <title>A transcriptome of Wollemia nobilis - a relic of Gondwana.</title>
        <authorList>
            <person name="Chia J.Y."/>
            <person name="Leong Y.S."/>
            <person name="Abdul Karim S."/>
            <person name="Wan Azmi N."/>
            <person name="Hercus R."/>
            <person name="Croft L."/>
        </authorList>
    </citation>
    <scope>NUCLEOTIDE SEQUENCE</scope>
    <source>
        <strain evidence="4">MaeBrown</strain>
        <tissue evidence="4">Leaf</tissue>
    </source>
</reference>
<dbReference type="PANTHER" id="PTHR43629:SF2">
    <property type="entry name" value="RHODANESE-LIKE_PPIC DOMAIN-CONTAINING PROTEIN 12, CHLOROPLASTIC"/>
    <property type="match status" value="1"/>
</dbReference>
<dbReference type="GO" id="GO:0003755">
    <property type="term" value="F:peptidyl-prolyl cis-trans isomerase activity"/>
    <property type="evidence" value="ECO:0007669"/>
    <property type="project" value="UniProtKB-KW"/>
</dbReference>
<dbReference type="SUPFAM" id="SSF54534">
    <property type="entry name" value="FKBP-like"/>
    <property type="match status" value="1"/>
</dbReference>
<keyword evidence="1" id="KW-0413">Isomerase</keyword>
<accession>A0A0C9RQM2</accession>
<dbReference type="SUPFAM" id="SSF52821">
    <property type="entry name" value="Rhodanese/Cell cycle control phosphatase"/>
    <property type="match status" value="1"/>
</dbReference>
<dbReference type="AlphaFoldDB" id="A0A0C9RQM2"/>
<sequence length="318" mass="35194">MARAPILSAFFSSSHSCSASAAPNMNLGCREFIRKLPSSSTLCQKKGPLPVPRAFIVPALSPSLSVKRSSSPTVKPMKCGTGRGLYTGRVAFSAANGAPIKEESPSKMENREILVQHILVSEDQLKLLIELQMRVARGEDLSVLATEHSICPSKKEGGMLGWVQKGQMVPEFEEAAFTAPLNKPVRCKTKFGWHLLQVLSERDGGFLKDIEPEELLLKMQDDNFVNETQLMDVREPDEVSIASIPGFKIYPLRQFGSWGPAIATELDPSKETYVLCHHGMRSLQVARWLQSQGFKQVYNVSGGIHRYSQKVDSSIPMY</sequence>
<dbReference type="Gene3D" id="3.40.250.10">
    <property type="entry name" value="Rhodanese-like domain"/>
    <property type="match status" value="1"/>
</dbReference>
<dbReference type="InterPro" id="IPR046357">
    <property type="entry name" value="PPIase_dom_sf"/>
</dbReference>
<dbReference type="InterPro" id="IPR052204">
    <property type="entry name" value="PpiC/parvulin_rotamase"/>
</dbReference>
<dbReference type="Pfam" id="PF00581">
    <property type="entry name" value="Rhodanese"/>
    <property type="match status" value="1"/>
</dbReference>
<dbReference type="Pfam" id="PF13616">
    <property type="entry name" value="Rotamase_3"/>
    <property type="match status" value="1"/>
</dbReference>
<organism evidence="4">
    <name type="scientific">Wollemia nobilis</name>
    <dbReference type="NCBI Taxonomy" id="56998"/>
    <lineage>
        <taxon>Eukaryota</taxon>
        <taxon>Viridiplantae</taxon>
        <taxon>Streptophyta</taxon>
        <taxon>Embryophyta</taxon>
        <taxon>Tracheophyta</taxon>
        <taxon>Spermatophyta</taxon>
        <taxon>Pinopsida</taxon>
        <taxon>Pinidae</taxon>
        <taxon>Conifers II</taxon>
        <taxon>Araucariales</taxon>
        <taxon>Araucariaceae</taxon>
        <taxon>Wollemia</taxon>
    </lineage>
</organism>
<evidence type="ECO:0000256" key="1">
    <source>
        <dbReference type="PROSITE-ProRule" id="PRU00278"/>
    </source>
</evidence>